<evidence type="ECO:0000256" key="5">
    <source>
        <dbReference type="ARBA" id="ARBA00022723"/>
    </source>
</evidence>
<dbReference type="GO" id="GO:0006355">
    <property type="term" value="P:regulation of DNA-templated transcription"/>
    <property type="evidence" value="ECO:0007669"/>
    <property type="project" value="InterPro"/>
</dbReference>
<evidence type="ECO:0000256" key="13">
    <source>
        <dbReference type="ARBA" id="ARBA00033341"/>
    </source>
</evidence>
<dbReference type="InterPro" id="IPR004600">
    <property type="entry name" value="TFIIH_Tfb4/GTF2H3"/>
</dbReference>
<keyword evidence="11 14" id="KW-0234">DNA repair</keyword>
<evidence type="ECO:0000313" key="16">
    <source>
        <dbReference type="Proteomes" id="UP000812966"/>
    </source>
</evidence>
<reference evidence="15" key="1">
    <citation type="submission" date="2020-04" db="EMBL/GenBank/DDBJ databases">
        <title>Analysis of mating type loci in Filobasidium floriforme.</title>
        <authorList>
            <person name="Nowrousian M."/>
        </authorList>
    </citation>
    <scope>NUCLEOTIDE SEQUENCE</scope>
    <source>
        <strain evidence="15">CBS 6242</strain>
    </source>
</reference>
<keyword evidence="6 14" id="KW-0227">DNA damage</keyword>
<dbReference type="PANTHER" id="PTHR12831">
    <property type="entry name" value="TRANSCRIPTION INITIATION FACTOR IIH TFIIH , POLYPEPTIDE 3-RELATED"/>
    <property type="match status" value="1"/>
</dbReference>
<keyword evidence="8 14" id="KW-0862">Zinc</keyword>
<comment type="subunit">
    <text evidence="14">Component of the 7-subunit TFIIH core complex composed of XPB/SSL2, XPD/RAD3, SSL1, TFB1, TFB2, TFB4 and TFB5, which is active in NER. The core complex associates with the 3-subunit CTD-kinase module TFIIK composed of CCL1, KIN28 and TFB3 to form the 10-subunit holoenzyme (holo-TFIIH) active in transcription.</text>
</comment>
<name>A0A8K0JPY0_9TREE</name>
<evidence type="ECO:0000256" key="4">
    <source>
        <dbReference type="ARBA" id="ARBA00021280"/>
    </source>
</evidence>
<dbReference type="AlphaFoldDB" id="A0A8K0JPY0"/>
<evidence type="ECO:0000256" key="12">
    <source>
        <dbReference type="ARBA" id="ARBA00023242"/>
    </source>
</evidence>
<keyword evidence="12 14" id="KW-0539">Nucleus</keyword>
<gene>
    <name evidence="15" type="ORF">FFLO_01414</name>
</gene>
<comment type="caution">
    <text evidence="15">The sequence shown here is derived from an EMBL/GenBank/DDBJ whole genome shotgun (WGS) entry which is preliminary data.</text>
</comment>
<keyword evidence="5 14" id="KW-0479">Metal-binding</keyword>
<keyword evidence="16" id="KW-1185">Reference proteome</keyword>
<evidence type="ECO:0000256" key="6">
    <source>
        <dbReference type="ARBA" id="ARBA00022763"/>
    </source>
</evidence>
<dbReference type="EMBL" id="JABELV010000020">
    <property type="protein sequence ID" value="KAG7563106.1"/>
    <property type="molecule type" value="Genomic_DNA"/>
</dbReference>
<evidence type="ECO:0000256" key="10">
    <source>
        <dbReference type="ARBA" id="ARBA00023163"/>
    </source>
</evidence>
<evidence type="ECO:0000256" key="1">
    <source>
        <dbReference type="ARBA" id="ARBA00002817"/>
    </source>
</evidence>
<dbReference type="GO" id="GO:0006289">
    <property type="term" value="P:nucleotide-excision repair"/>
    <property type="evidence" value="ECO:0007669"/>
    <property type="project" value="UniProtKB-UniRule"/>
</dbReference>
<evidence type="ECO:0000256" key="11">
    <source>
        <dbReference type="ARBA" id="ARBA00023204"/>
    </source>
</evidence>
<evidence type="ECO:0000256" key="14">
    <source>
        <dbReference type="RuleBase" id="RU368090"/>
    </source>
</evidence>
<evidence type="ECO:0000256" key="7">
    <source>
        <dbReference type="ARBA" id="ARBA00022771"/>
    </source>
</evidence>
<evidence type="ECO:0000256" key="9">
    <source>
        <dbReference type="ARBA" id="ARBA00023015"/>
    </source>
</evidence>
<dbReference type="PANTHER" id="PTHR12831:SF0">
    <property type="entry name" value="GENERAL TRANSCRIPTION FACTOR IIH SUBUNIT 3"/>
    <property type="match status" value="1"/>
</dbReference>
<dbReference type="GO" id="GO:0000439">
    <property type="term" value="C:transcription factor TFIIH core complex"/>
    <property type="evidence" value="ECO:0007669"/>
    <property type="project" value="UniProtKB-UniRule"/>
</dbReference>
<dbReference type="Pfam" id="PF03850">
    <property type="entry name" value="Tfb4"/>
    <property type="match status" value="1"/>
</dbReference>
<evidence type="ECO:0000256" key="8">
    <source>
        <dbReference type="ARBA" id="ARBA00022833"/>
    </source>
</evidence>
<accession>A0A8K0JPY0</accession>
<dbReference type="GO" id="GO:0005675">
    <property type="term" value="C:transcription factor TFIIH holo complex"/>
    <property type="evidence" value="ECO:0007669"/>
    <property type="project" value="UniProtKB-UniRule"/>
</dbReference>
<dbReference type="GO" id="GO:0008270">
    <property type="term" value="F:zinc ion binding"/>
    <property type="evidence" value="ECO:0007669"/>
    <property type="project" value="UniProtKB-KW"/>
</dbReference>
<comment type="similarity">
    <text evidence="3 14">Belongs to the TFB4 family.</text>
</comment>
<proteinExistence type="inferred from homology"/>
<protein>
    <recommendedName>
        <fullName evidence="4 14">General transcription and DNA repair factor IIH subunit TFB4</fullName>
        <shortName evidence="14">TFIIH subunit TFB4</shortName>
    </recommendedName>
    <alternativeName>
        <fullName evidence="13 14">RNA polymerase II transcription factor B subunit 4</fullName>
    </alternativeName>
</protein>
<keyword evidence="7 14" id="KW-0863">Zinc-finger</keyword>
<evidence type="ECO:0000313" key="15">
    <source>
        <dbReference type="EMBL" id="KAG7563106.1"/>
    </source>
</evidence>
<evidence type="ECO:0000256" key="3">
    <source>
        <dbReference type="ARBA" id="ARBA00005273"/>
    </source>
</evidence>
<organism evidence="15 16">
    <name type="scientific">Filobasidium floriforme</name>
    <dbReference type="NCBI Taxonomy" id="5210"/>
    <lineage>
        <taxon>Eukaryota</taxon>
        <taxon>Fungi</taxon>
        <taxon>Dikarya</taxon>
        <taxon>Basidiomycota</taxon>
        <taxon>Agaricomycotina</taxon>
        <taxon>Tremellomycetes</taxon>
        <taxon>Filobasidiales</taxon>
        <taxon>Filobasidiaceae</taxon>
        <taxon>Filobasidium</taxon>
    </lineage>
</organism>
<keyword evidence="9 14" id="KW-0805">Transcription regulation</keyword>
<comment type="subcellular location">
    <subcellularLocation>
        <location evidence="2 14">Nucleus</location>
    </subcellularLocation>
</comment>
<dbReference type="Proteomes" id="UP000812966">
    <property type="component" value="Unassembled WGS sequence"/>
</dbReference>
<comment type="function">
    <text evidence="1 14">Component of the general transcription and DNA repair factor IIH (TFIIH) core complex, which is involved in general and transcription-coupled nucleotide excision repair (NER) of damaged DNA and, when complexed to TFIIK, in RNA transcription by RNA polymerase II. In NER, TFIIH acts by opening DNA around the lesion to allow the excision of the damaged oligonucleotide and its replacement by a new DNA fragment. In transcription, TFIIH has an essential role in transcription initiation. When the pre-initiation complex (PIC) has been established, TFIIH is required for promoter opening and promoter escape. Phosphorylation of the C-terminal tail (CTD) of the largest subunit of RNA polymerase II by the kinase module TFIIK controls the initiation of transcription.</text>
</comment>
<keyword evidence="10 14" id="KW-0804">Transcription</keyword>
<sequence>MDELPSVLVAILDIHPLSWSREAQLAQAKPTNDNGETSTDTSLPDTALYLSIDRALDQLLVFFNSHLAMRWGNELVLFVAMANGKSELLYSSQAPSVSLQHDLDANSFEPFHSMGETISSRLKQLLVKQMETHEEDDVDMDEEAKTKLDGPAIVPALLRALCHINRIHPVDSQGVQNIQSSTTGHYVLDEHETKARARIMVINNSHDRGNGGYVGLMNAVFAAQKRKIPMDILNLHAEDSIFLQQASHLTHGIYYRVRRKDGLLQYLNLIFLASPDTRKQLGLPSQDKVDFRAVCFCHHRVVDVGFVCSVCLSIFCEPKPLCSTCKSRFPMQSVLQLKKSLPAALIQSITASRPNQTVVPSPLAG</sequence>
<dbReference type="Gene3D" id="3.40.50.410">
    <property type="entry name" value="von Willebrand factor, type A domain"/>
    <property type="match status" value="1"/>
</dbReference>
<dbReference type="InterPro" id="IPR036465">
    <property type="entry name" value="vWFA_dom_sf"/>
</dbReference>
<evidence type="ECO:0000256" key="2">
    <source>
        <dbReference type="ARBA" id="ARBA00004123"/>
    </source>
</evidence>